<dbReference type="EMBL" id="CP088295">
    <property type="protein sequence ID" value="UUY04971.1"/>
    <property type="molecule type" value="Genomic_DNA"/>
</dbReference>
<dbReference type="RefSeq" id="WP_353865446.1">
    <property type="nucleotide sequence ID" value="NZ_CP088295.1"/>
</dbReference>
<accession>A0ABY5PJX9</accession>
<gene>
    <name evidence="1" type="ORF">LRS13_05425</name>
</gene>
<dbReference type="Proteomes" id="UP001058860">
    <property type="component" value="Chromosome"/>
</dbReference>
<proteinExistence type="predicted"/>
<protein>
    <submittedName>
        <fullName evidence="1">Uncharacterized protein</fullName>
    </submittedName>
</protein>
<sequence>MPADHTRPSGSSAATEWYWRWRGLSSMDDHCPVAGDHSSGVMTGTPVVSLLDALPPIVSAEPSGSVTAVAVMRGNRMVPDALATGFPDDTSSVYVVFSVPPPIMSEVYGPTIVLVRRSRGCSSVRSANGVSEPGRRSWS</sequence>
<organism evidence="1 2">
    <name type="scientific">Svornostia abyssi</name>
    <dbReference type="NCBI Taxonomy" id="2898438"/>
    <lineage>
        <taxon>Bacteria</taxon>
        <taxon>Bacillati</taxon>
        <taxon>Actinomycetota</taxon>
        <taxon>Thermoleophilia</taxon>
        <taxon>Solirubrobacterales</taxon>
        <taxon>Baekduiaceae</taxon>
        <taxon>Svornostia</taxon>
    </lineage>
</organism>
<keyword evidence="2" id="KW-1185">Reference proteome</keyword>
<evidence type="ECO:0000313" key="1">
    <source>
        <dbReference type="EMBL" id="UUY04971.1"/>
    </source>
</evidence>
<reference evidence="2" key="1">
    <citation type="submission" date="2021-11" db="EMBL/GenBank/DDBJ databases">
        <title>Cultivation dependent microbiological survey of springs from the worlds oldest radium mine currently devoted to the extraction of radon-saturated water.</title>
        <authorList>
            <person name="Kapinusova G."/>
            <person name="Smrhova T."/>
            <person name="Strejcek M."/>
            <person name="Suman J."/>
            <person name="Jani K."/>
            <person name="Pajer P."/>
            <person name="Uhlik O."/>
        </authorList>
    </citation>
    <scope>NUCLEOTIDE SEQUENCE [LARGE SCALE GENOMIC DNA]</scope>
    <source>
        <strain evidence="2">J379</strain>
    </source>
</reference>
<evidence type="ECO:0000313" key="2">
    <source>
        <dbReference type="Proteomes" id="UP001058860"/>
    </source>
</evidence>
<name>A0ABY5PJX9_9ACTN</name>